<proteinExistence type="predicted"/>
<dbReference type="Proteomes" id="UP000237000">
    <property type="component" value="Unassembled WGS sequence"/>
</dbReference>
<gene>
    <name evidence="1" type="ORF">TorRG33x02_343660</name>
</gene>
<organism evidence="1 2">
    <name type="scientific">Trema orientale</name>
    <name type="common">Charcoal tree</name>
    <name type="synonym">Celtis orientalis</name>
    <dbReference type="NCBI Taxonomy" id="63057"/>
    <lineage>
        <taxon>Eukaryota</taxon>
        <taxon>Viridiplantae</taxon>
        <taxon>Streptophyta</taxon>
        <taxon>Embryophyta</taxon>
        <taxon>Tracheophyta</taxon>
        <taxon>Spermatophyta</taxon>
        <taxon>Magnoliopsida</taxon>
        <taxon>eudicotyledons</taxon>
        <taxon>Gunneridae</taxon>
        <taxon>Pentapetalae</taxon>
        <taxon>rosids</taxon>
        <taxon>fabids</taxon>
        <taxon>Rosales</taxon>
        <taxon>Cannabaceae</taxon>
        <taxon>Trema</taxon>
    </lineage>
</organism>
<reference evidence="2" key="1">
    <citation type="submission" date="2016-06" db="EMBL/GenBank/DDBJ databases">
        <title>Parallel loss of symbiosis genes in relatives of nitrogen-fixing non-legume Parasponia.</title>
        <authorList>
            <person name="Van Velzen R."/>
            <person name="Holmer R."/>
            <person name="Bu F."/>
            <person name="Rutten L."/>
            <person name="Van Zeijl A."/>
            <person name="Liu W."/>
            <person name="Santuari L."/>
            <person name="Cao Q."/>
            <person name="Sharma T."/>
            <person name="Shen D."/>
            <person name="Roswanjaya Y."/>
            <person name="Wardhani T."/>
            <person name="Kalhor M.S."/>
            <person name="Jansen J."/>
            <person name="Van den Hoogen J."/>
            <person name="Gungor B."/>
            <person name="Hartog M."/>
            <person name="Hontelez J."/>
            <person name="Verver J."/>
            <person name="Yang W.-C."/>
            <person name="Schijlen E."/>
            <person name="Repin R."/>
            <person name="Schilthuizen M."/>
            <person name="Schranz E."/>
            <person name="Heidstra R."/>
            <person name="Miyata K."/>
            <person name="Fedorova E."/>
            <person name="Kohlen W."/>
            <person name="Bisseling T."/>
            <person name="Smit S."/>
            <person name="Geurts R."/>
        </authorList>
    </citation>
    <scope>NUCLEOTIDE SEQUENCE [LARGE SCALE GENOMIC DNA]</scope>
    <source>
        <strain evidence="2">cv. RG33-2</strain>
    </source>
</reference>
<dbReference type="EMBL" id="JXTC01000731">
    <property type="protein sequence ID" value="PON39057.1"/>
    <property type="molecule type" value="Genomic_DNA"/>
</dbReference>
<dbReference type="AlphaFoldDB" id="A0A2P5ARA7"/>
<feature type="non-terminal residue" evidence="1">
    <location>
        <position position="51"/>
    </location>
</feature>
<keyword evidence="2" id="KW-1185">Reference proteome</keyword>
<protein>
    <submittedName>
        <fullName evidence="1">Uncharacterized protein</fullName>
    </submittedName>
</protein>
<evidence type="ECO:0000313" key="1">
    <source>
        <dbReference type="EMBL" id="PON39057.1"/>
    </source>
</evidence>
<evidence type="ECO:0000313" key="2">
    <source>
        <dbReference type="Proteomes" id="UP000237000"/>
    </source>
</evidence>
<accession>A0A2P5ARA7</accession>
<dbReference type="InParanoid" id="A0A2P5ARA7"/>
<comment type="caution">
    <text evidence="1">The sequence shown here is derived from an EMBL/GenBank/DDBJ whole genome shotgun (WGS) entry which is preliminary data.</text>
</comment>
<sequence>MPRHRSTIATASSIKTPKLSRDPSFGINVFSMLETNKMAARASRSLNPSFG</sequence>
<name>A0A2P5ARA7_TREOI</name>